<dbReference type="PANTHER" id="PTHR48007:SF64">
    <property type="entry name" value="POLLEN RECEPTOR-LIKE KINASE 1"/>
    <property type="match status" value="1"/>
</dbReference>
<dbReference type="RefSeq" id="XP_019098539.1">
    <property type="nucleotide sequence ID" value="XM_019242994.1"/>
</dbReference>
<accession>A0ABM1RHQ1</accession>
<protein>
    <submittedName>
        <fullName evidence="2">Pollen receptor-like kinase 1</fullName>
    </submittedName>
</protein>
<dbReference type="Gene3D" id="3.80.10.10">
    <property type="entry name" value="Ribonuclease Inhibitor"/>
    <property type="match status" value="2"/>
</dbReference>
<dbReference type="InterPro" id="IPR032675">
    <property type="entry name" value="LRR_dom_sf"/>
</dbReference>
<dbReference type="GeneID" id="109131815"/>
<dbReference type="Proteomes" id="UP000694864">
    <property type="component" value="Unplaced"/>
</dbReference>
<name>A0ABM1RHQ1_CAMSA</name>
<dbReference type="PANTHER" id="PTHR48007">
    <property type="entry name" value="LEUCINE-RICH REPEAT RECEPTOR-LIKE PROTEIN KINASE PXC1"/>
    <property type="match status" value="1"/>
</dbReference>
<gene>
    <name evidence="2" type="primary">LOC109131815</name>
</gene>
<organism evidence="1 2">
    <name type="scientific">Camelina sativa</name>
    <name type="common">False flax</name>
    <name type="synonym">Myagrum sativum</name>
    <dbReference type="NCBI Taxonomy" id="90675"/>
    <lineage>
        <taxon>Eukaryota</taxon>
        <taxon>Viridiplantae</taxon>
        <taxon>Streptophyta</taxon>
        <taxon>Embryophyta</taxon>
        <taxon>Tracheophyta</taxon>
        <taxon>Spermatophyta</taxon>
        <taxon>Magnoliopsida</taxon>
        <taxon>eudicotyledons</taxon>
        <taxon>Gunneridae</taxon>
        <taxon>Pentapetalae</taxon>
        <taxon>rosids</taxon>
        <taxon>malvids</taxon>
        <taxon>Brassicales</taxon>
        <taxon>Brassicaceae</taxon>
        <taxon>Camelineae</taxon>
        <taxon>Camelina</taxon>
    </lineage>
</organism>
<dbReference type="Pfam" id="PF13855">
    <property type="entry name" value="LRR_8"/>
    <property type="match status" value="1"/>
</dbReference>
<proteinExistence type="predicted"/>
<evidence type="ECO:0000313" key="1">
    <source>
        <dbReference type="Proteomes" id="UP000694864"/>
    </source>
</evidence>
<dbReference type="Pfam" id="PF00560">
    <property type="entry name" value="LRR_1"/>
    <property type="match status" value="2"/>
</dbReference>
<feature type="non-terminal residue" evidence="2">
    <location>
        <position position="1"/>
    </location>
</feature>
<dbReference type="SUPFAM" id="SSF52058">
    <property type="entry name" value="L domain-like"/>
    <property type="match status" value="1"/>
</dbReference>
<evidence type="ECO:0000313" key="2">
    <source>
        <dbReference type="RefSeq" id="XP_019098539.1"/>
    </source>
</evidence>
<reference evidence="2" key="2">
    <citation type="submission" date="2025-08" db="UniProtKB">
        <authorList>
            <consortium name="RefSeq"/>
        </authorList>
    </citation>
    <scope>IDENTIFICATION</scope>
    <source>
        <tissue evidence="2">Leaf</tissue>
    </source>
</reference>
<reference evidence="1" key="1">
    <citation type="journal article" date="2014" name="Nat. Commun.">
        <title>The emerging biofuel crop Camelina sativa retains a highly undifferentiated hexaploid genome structure.</title>
        <authorList>
            <person name="Kagale S."/>
            <person name="Koh C."/>
            <person name="Nixon J."/>
            <person name="Bollina V."/>
            <person name="Clarke W.E."/>
            <person name="Tuteja R."/>
            <person name="Spillane C."/>
            <person name="Robinson S.J."/>
            <person name="Links M.G."/>
            <person name="Clarke C."/>
            <person name="Higgins E.E."/>
            <person name="Huebert T."/>
            <person name="Sharpe A.G."/>
            <person name="Parkin I.A."/>
        </authorList>
    </citation>
    <scope>NUCLEOTIDE SEQUENCE [LARGE SCALE GENOMIC DNA]</scope>
    <source>
        <strain evidence="1">cv. DH55</strain>
    </source>
</reference>
<dbReference type="InterPro" id="IPR046959">
    <property type="entry name" value="PRK1-6/SRF4-like"/>
</dbReference>
<feature type="non-terminal residue" evidence="2">
    <location>
        <position position="180"/>
    </location>
</feature>
<keyword evidence="1" id="KW-1185">Reference proteome</keyword>
<dbReference type="InterPro" id="IPR001611">
    <property type="entry name" value="Leu-rich_rpt"/>
</dbReference>
<sequence>WPGVLCNSGSVWGLQIENLELSGSIDIEALSGLTSLRTLSFRNNKFGGPFPEFKKLAALKSLYLSNNQFEGDIPDNAFEGMAWLKKVHLAQNKFTGQIPTSVTKLPKLLELRLDGNQFTGQIPEFGHELHLINLSNNALTGPIPESLSMMDPKVFEGNKGLCGKPLETECDSPFKELPPQ</sequence>